<reference evidence="3" key="1">
    <citation type="submission" date="2021-01" db="EMBL/GenBank/DDBJ databases">
        <authorList>
            <person name="Corre E."/>
            <person name="Pelletier E."/>
            <person name="Niang G."/>
            <person name="Scheremetjew M."/>
            <person name="Finn R."/>
            <person name="Kale V."/>
            <person name="Holt S."/>
            <person name="Cochrane G."/>
            <person name="Meng A."/>
            <person name="Brown T."/>
            <person name="Cohen L."/>
        </authorList>
    </citation>
    <scope>NUCLEOTIDE SEQUENCE</scope>
    <source>
        <strain evidence="3">CCMP622</strain>
    </source>
</reference>
<feature type="signal peptide" evidence="2">
    <location>
        <begin position="1"/>
        <end position="24"/>
    </location>
</feature>
<gene>
    <name evidence="3" type="ORF">LSP00402_LOCUS17965</name>
</gene>
<name>A0A7S2TYT8_9EUKA</name>
<evidence type="ECO:0000256" key="1">
    <source>
        <dbReference type="SAM" id="Phobius"/>
    </source>
</evidence>
<dbReference type="EMBL" id="HBHP01029112">
    <property type="protein sequence ID" value="CAD9773973.1"/>
    <property type="molecule type" value="Transcribed_RNA"/>
</dbReference>
<feature type="transmembrane region" description="Helical" evidence="1">
    <location>
        <begin position="199"/>
        <end position="220"/>
    </location>
</feature>
<feature type="chain" id="PRO_5031186436" evidence="2">
    <location>
        <begin position="25"/>
        <end position="238"/>
    </location>
</feature>
<proteinExistence type="predicted"/>
<feature type="transmembrane region" description="Helical" evidence="1">
    <location>
        <begin position="150"/>
        <end position="171"/>
    </location>
</feature>
<dbReference type="Gene3D" id="1.20.140.150">
    <property type="match status" value="1"/>
</dbReference>
<protein>
    <submittedName>
        <fullName evidence="3">Uncharacterized protein</fullName>
    </submittedName>
</protein>
<keyword evidence="1" id="KW-1133">Transmembrane helix</keyword>
<sequence>MNHCVSLVFLVLTFIFCIIGYSGAKGDLAWSRGAAKFSYEQQVGGSTTRKFEYDVDVNYGLMKEKGTNKYTLTYLTGPQAGQTSSDNFDVNTDYNSDDCTADYCDDCERAGDTVVSFITFAIIAVIICAIFTFMRKNEVNSGENSGCKKLITFGSAVAGGIFLLVAWSTWIGGCQEKIVDYIKNEDSLNDAWTDYADSISPSVGFAMALLGMVSCFIVALNECCISHSKDTVDLGVAP</sequence>
<organism evidence="3">
    <name type="scientific">Lotharella oceanica</name>
    <dbReference type="NCBI Taxonomy" id="641309"/>
    <lineage>
        <taxon>Eukaryota</taxon>
        <taxon>Sar</taxon>
        <taxon>Rhizaria</taxon>
        <taxon>Cercozoa</taxon>
        <taxon>Chlorarachniophyceae</taxon>
        <taxon>Lotharella</taxon>
    </lineage>
</organism>
<dbReference type="AlphaFoldDB" id="A0A7S2TYT8"/>
<evidence type="ECO:0000256" key="2">
    <source>
        <dbReference type="SAM" id="SignalP"/>
    </source>
</evidence>
<keyword evidence="1" id="KW-0812">Transmembrane</keyword>
<feature type="transmembrane region" description="Helical" evidence="1">
    <location>
        <begin position="114"/>
        <end position="134"/>
    </location>
</feature>
<keyword evidence="2" id="KW-0732">Signal</keyword>
<accession>A0A7S2TYT8</accession>
<evidence type="ECO:0000313" key="3">
    <source>
        <dbReference type="EMBL" id="CAD9773973.1"/>
    </source>
</evidence>
<keyword evidence="1" id="KW-0472">Membrane</keyword>